<evidence type="ECO:0000256" key="16">
    <source>
        <dbReference type="ARBA" id="ARBA00022927"/>
    </source>
</evidence>
<evidence type="ECO:0000256" key="14">
    <source>
        <dbReference type="ARBA" id="ARBA00022801"/>
    </source>
</evidence>
<dbReference type="EnsemblMetazoa" id="XM_038210526.1">
    <property type="protein sequence ID" value="XP_038066454.1"/>
    <property type="gene ID" value="LOC119736507"/>
</dbReference>
<evidence type="ECO:0000256" key="23">
    <source>
        <dbReference type="ARBA" id="ARBA00023289"/>
    </source>
</evidence>
<keyword evidence="9" id="KW-0813">Transport</keyword>
<dbReference type="SMART" id="SM00175">
    <property type="entry name" value="RAB"/>
    <property type="match status" value="1"/>
</dbReference>
<keyword evidence="16" id="KW-0653">Protein transport</keyword>
<evidence type="ECO:0000256" key="1">
    <source>
        <dbReference type="ARBA" id="ARBA00001946"/>
    </source>
</evidence>
<evidence type="ECO:0000256" key="8">
    <source>
        <dbReference type="ARBA" id="ARBA00011984"/>
    </source>
</evidence>
<dbReference type="PANTHER" id="PTHR47980">
    <property type="entry name" value="LD44762P"/>
    <property type="match status" value="1"/>
</dbReference>
<evidence type="ECO:0000256" key="24">
    <source>
        <dbReference type="ARBA" id="ARBA00023329"/>
    </source>
</evidence>
<evidence type="ECO:0000256" key="26">
    <source>
        <dbReference type="ARBA" id="ARBA00067813"/>
    </source>
</evidence>
<dbReference type="Gene3D" id="3.40.50.300">
    <property type="entry name" value="P-loop containing nucleotide triphosphate hydrolases"/>
    <property type="match status" value="1"/>
</dbReference>
<keyword evidence="13" id="KW-0967">Endosome</keyword>
<dbReference type="InterPro" id="IPR005225">
    <property type="entry name" value="Small_GTP-bd"/>
</dbReference>
<keyword evidence="15" id="KW-0460">Magnesium</keyword>
<keyword evidence="22" id="KW-0449">Lipoprotein</keyword>
<evidence type="ECO:0000256" key="21">
    <source>
        <dbReference type="ARBA" id="ARBA00023228"/>
    </source>
</evidence>
<dbReference type="GO" id="GO:0005776">
    <property type="term" value="C:autophagosome"/>
    <property type="evidence" value="ECO:0007669"/>
    <property type="project" value="UniProtKB-SubCell"/>
</dbReference>
<dbReference type="GO" id="GO:0006914">
    <property type="term" value="P:autophagy"/>
    <property type="evidence" value="ECO:0007669"/>
    <property type="project" value="UniProtKB-KW"/>
</dbReference>
<keyword evidence="24" id="KW-0968">Cytoplasmic vesicle</keyword>
<organism evidence="27 28">
    <name type="scientific">Patiria miniata</name>
    <name type="common">Bat star</name>
    <name type="synonym">Asterina miniata</name>
    <dbReference type="NCBI Taxonomy" id="46514"/>
    <lineage>
        <taxon>Eukaryota</taxon>
        <taxon>Metazoa</taxon>
        <taxon>Echinodermata</taxon>
        <taxon>Eleutherozoa</taxon>
        <taxon>Asterozoa</taxon>
        <taxon>Asteroidea</taxon>
        <taxon>Valvatacea</taxon>
        <taxon>Valvatida</taxon>
        <taxon>Asterinidae</taxon>
        <taxon>Patiria</taxon>
    </lineage>
</organism>
<keyword evidence="19" id="KW-0342">GTP-binding</keyword>
<evidence type="ECO:0000256" key="12">
    <source>
        <dbReference type="ARBA" id="ARBA00022741"/>
    </source>
</evidence>
<sequence>MAKQYDILIRMLMIGDSGVGKTCMLCRYTDEGFITPHISTIGIDFKMKNLELENNRIRVQIWDTAGQERYDTITTQYFRRAQGFMLVYDITSEASFLNIQKWMTMVTEHAGPDVDMFLVGNKSDAETLRTVTYEEGERFAKANGMGFSETSAHNSSNINEAFVMLTKQIMRKRKKSIERQMENIRLYAREDSRADLEDPTQGKSACC</sequence>
<dbReference type="OMA" id="PQRSCAC"/>
<comment type="cofactor">
    <cofactor evidence="1">
        <name>Mg(2+)</name>
        <dbReference type="ChEBI" id="CHEBI:18420"/>
    </cofactor>
</comment>
<evidence type="ECO:0000256" key="4">
    <source>
        <dbReference type="ARBA" id="ARBA00004419"/>
    </source>
</evidence>
<dbReference type="Pfam" id="PF00071">
    <property type="entry name" value="Ras"/>
    <property type="match status" value="1"/>
</dbReference>
<evidence type="ECO:0000256" key="18">
    <source>
        <dbReference type="ARBA" id="ARBA00023034"/>
    </source>
</evidence>
<evidence type="ECO:0000256" key="20">
    <source>
        <dbReference type="ARBA" id="ARBA00023136"/>
    </source>
</evidence>
<dbReference type="GO" id="GO:0015031">
    <property type="term" value="P:protein transport"/>
    <property type="evidence" value="ECO:0007669"/>
    <property type="project" value="UniProtKB-KW"/>
</dbReference>
<dbReference type="GO" id="GO:0003925">
    <property type="term" value="F:G protein activity"/>
    <property type="evidence" value="ECO:0007669"/>
    <property type="project" value="UniProtKB-EC"/>
</dbReference>
<evidence type="ECO:0000256" key="17">
    <source>
        <dbReference type="ARBA" id="ARBA00023006"/>
    </source>
</evidence>
<name>A0A914ASL2_PATMI</name>
<comment type="similarity">
    <text evidence="7">Belongs to the small GTPase superfamily. Rab family.</text>
</comment>
<dbReference type="InterPro" id="IPR001806">
    <property type="entry name" value="Small_GTPase"/>
</dbReference>
<evidence type="ECO:0000256" key="3">
    <source>
        <dbReference type="ARBA" id="ARBA00004394"/>
    </source>
</evidence>
<keyword evidence="20" id="KW-0472">Membrane</keyword>
<dbReference type="GeneID" id="119736507"/>
<dbReference type="Proteomes" id="UP000887568">
    <property type="component" value="Unplaced"/>
</dbReference>
<keyword evidence="23" id="KW-0636">Prenylation</keyword>
<dbReference type="NCBIfam" id="TIGR00231">
    <property type="entry name" value="small_GTP"/>
    <property type="match status" value="1"/>
</dbReference>
<keyword evidence="14" id="KW-0378">Hydrolase</keyword>
<evidence type="ECO:0000256" key="5">
    <source>
        <dbReference type="ARBA" id="ARBA00004455"/>
    </source>
</evidence>
<keyword evidence="12" id="KW-0547">Nucleotide-binding</keyword>
<dbReference type="CDD" id="cd00154">
    <property type="entry name" value="Rab"/>
    <property type="match status" value="1"/>
</dbReference>
<evidence type="ECO:0000256" key="19">
    <source>
        <dbReference type="ARBA" id="ARBA00023134"/>
    </source>
</evidence>
<evidence type="ECO:0000256" key="10">
    <source>
        <dbReference type="ARBA" id="ARBA00022553"/>
    </source>
</evidence>
<evidence type="ECO:0000256" key="13">
    <source>
        <dbReference type="ARBA" id="ARBA00022753"/>
    </source>
</evidence>
<evidence type="ECO:0000256" key="7">
    <source>
        <dbReference type="ARBA" id="ARBA00006270"/>
    </source>
</evidence>
<keyword evidence="18" id="KW-0333">Golgi apparatus</keyword>
<dbReference type="RefSeq" id="XP_038066454.1">
    <property type="nucleotide sequence ID" value="XM_038210526.1"/>
</dbReference>
<protein>
    <recommendedName>
        <fullName evidence="26">Ras-related protein Rab-12</fullName>
        <ecNumber evidence="8">3.6.5.2</ecNumber>
    </recommendedName>
</protein>
<dbReference type="GO" id="GO:0005765">
    <property type="term" value="C:lysosomal membrane"/>
    <property type="evidence" value="ECO:0007669"/>
    <property type="project" value="UniProtKB-SubCell"/>
</dbReference>
<evidence type="ECO:0000256" key="15">
    <source>
        <dbReference type="ARBA" id="ARBA00022842"/>
    </source>
</evidence>
<dbReference type="OrthoDB" id="9989112at2759"/>
<dbReference type="GO" id="GO:0055038">
    <property type="term" value="C:recycling endosome membrane"/>
    <property type="evidence" value="ECO:0007669"/>
    <property type="project" value="UniProtKB-SubCell"/>
</dbReference>
<dbReference type="InterPro" id="IPR027417">
    <property type="entry name" value="P-loop_NTPase"/>
</dbReference>
<dbReference type="SMART" id="SM00174">
    <property type="entry name" value="RHO"/>
    <property type="match status" value="1"/>
</dbReference>
<comment type="subcellular location">
    <subcellularLocation>
        <location evidence="4">Cytoplasmic vesicle</location>
        <location evidence="4">Autophagosome</location>
    </subcellularLocation>
    <subcellularLocation>
        <location evidence="5">Endosome membrane</location>
        <topology evidence="5">Lipid-anchor</topology>
    </subcellularLocation>
    <subcellularLocation>
        <location evidence="3">Golgi apparatus membrane</location>
    </subcellularLocation>
    <subcellularLocation>
        <location evidence="2">Lysosome membrane</location>
        <topology evidence="2">Lipid-anchor</topology>
        <orientation evidence="2">Cytoplasmic side</orientation>
    </subcellularLocation>
    <subcellularLocation>
        <location evidence="6">Recycling endosome membrane</location>
    </subcellularLocation>
</comment>
<accession>A0A914ASL2</accession>
<dbReference type="AlphaFoldDB" id="A0A914ASL2"/>
<comment type="catalytic activity">
    <reaction evidence="25">
        <text>GTP + H2O = GDP + phosphate + H(+)</text>
        <dbReference type="Rhea" id="RHEA:19669"/>
        <dbReference type="ChEBI" id="CHEBI:15377"/>
        <dbReference type="ChEBI" id="CHEBI:15378"/>
        <dbReference type="ChEBI" id="CHEBI:37565"/>
        <dbReference type="ChEBI" id="CHEBI:43474"/>
        <dbReference type="ChEBI" id="CHEBI:58189"/>
        <dbReference type="EC" id="3.6.5.2"/>
    </reaction>
    <physiologicalReaction direction="left-to-right" evidence="25">
        <dbReference type="Rhea" id="RHEA:19670"/>
    </physiologicalReaction>
</comment>
<dbReference type="PROSITE" id="PS51421">
    <property type="entry name" value="RAS"/>
    <property type="match status" value="1"/>
</dbReference>
<evidence type="ECO:0000256" key="9">
    <source>
        <dbReference type="ARBA" id="ARBA00022448"/>
    </source>
</evidence>
<keyword evidence="28" id="KW-1185">Reference proteome</keyword>
<keyword evidence="11" id="KW-0479">Metal-binding</keyword>
<dbReference type="FunFam" id="3.40.50.300:FF:000568">
    <property type="entry name" value="Putative Ras-related protein Rab-12"/>
    <property type="match status" value="1"/>
</dbReference>
<evidence type="ECO:0000256" key="2">
    <source>
        <dbReference type="ARBA" id="ARBA00004122"/>
    </source>
</evidence>
<keyword evidence="17" id="KW-0072">Autophagy</keyword>
<dbReference type="GO" id="GO:0000139">
    <property type="term" value="C:Golgi membrane"/>
    <property type="evidence" value="ECO:0007669"/>
    <property type="project" value="UniProtKB-SubCell"/>
</dbReference>
<evidence type="ECO:0000256" key="25">
    <source>
        <dbReference type="ARBA" id="ARBA00047660"/>
    </source>
</evidence>
<keyword evidence="10" id="KW-0597">Phosphoprotein</keyword>
<evidence type="ECO:0000313" key="28">
    <source>
        <dbReference type="Proteomes" id="UP000887568"/>
    </source>
</evidence>
<evidence type="ECO:0000256" key="11">
    <source>
        <dbReference type="ARBA" id="ARBA00022723"/>
    </source>
</evidence>
<dbReference type="GO" id="GO:0005525">
    <property type="term" value="F:GTP binding"/>
    <property type="evidence" value="ECO:0007669"/>
    <property type="project" value="UniProtKB-KW"/>
</dbReference>
<dbReference type="GO" id="GO:0046872">
    <property type="term" value="F:metal ion binding"/>
    <property type="evidence" value="ECO:0007669"/>
    <property type="project" value="UniProtKB-KW"/>
</dbReference>
<evidence type="ECO:0000256" key="22">
    <source>
        <dbReference type="ARBA" id="ARBA00023288"/>
    </source>
</evidence>
<reference evidence="27" key="1">
    <citation type="submission" date="2022-11" db="UniProtKB">
        <authorList>
            <consortium name="EnsemblMetazoa"/>
        </authorList>
    </citation>
    <scope>IDENTIFICATION</scope>
</reference>
<evidence type="ECO:0000256" key="6">
    <source>
        <dbReference type="ARBA" id="ARBA00004565"/>
    </source>
</evidence>
<dbReference type="InterPro" id="IPR050305">
    <property type="entry name" value="Small_GTPase_Rab"/>
</dbReference>
<dbReference type="PROSITE" id="PS51419">
    <property type="entry name" value="RAB"/>
    <property type="match status" value="1"/>
</dbReference>
<dbReference type="PROSITE" id="PS51420">
    <property type="entry name" value="RHO"/>
    <property type="match status" value="1"/>
</dbReference>
<proteinExistence type="inferred from homology"/>
<dbReference type="EC" id="3.6.5.2" evidence="8"/>
<dbReference type="PRINTS" id="PR00449">
    <property type="entry name" value="RASTRNSFRMNG"/>
</dbReference>
<evidence type="ECO:0000313" key="27">
    <source>
        <dbReference type="EnsemblMetazoa" id="XP_038066454.1"/>
    </source>
</evidence>
<dbReference type="SMART" id="SM00173">
    <property type="entry name" value="RAS"/>
    <property type="match status" value="1"/>
</dbReference>
<dbReference type="SUPFAM" id="SSF52540">
    <property type="entry name" value="P-loop containing nucleoside triphosphate hydrolases"/>
    <property type="match status" value="1"/>
</dbReference>
<dbReference type="SMART" id="SM00176">
    <property type="entry name" value="RAN"/>
    <property type="match status" value="1"/>
</dbReference>
<keyword evidence="21" id="KW-0458">Lysosome</keyword>